<dbReference type="EMBL" id="REGN01002547">
    <property type="protein sequence ID" value="RNA27404.1"/>
    <property type="molecule type" value="Genomic_DNA"/>
</dbReference>
<protein>
    <submittedName>
        <fullName evidence="1">Uncharacterized protein</fullName>
    </submittedName>
</protein>
<dbReference type="Proteomes" id="UP000276133">
    <property type="component" value="Unassembled WGS sequence"/>
</dbReference>
<evidence type="ECO:0000313" key="1">
    <source>
        <dbReference type="EMBL" id="RNA27404.1"/>
    </source>
</evidence>
<comment type="caution">
    <text evidence="1">The sequence shown here is derived from an EMBL/GenBank/DDBJ whole genome shotgun (WGS) entry which is preliminary data.</text>
</comment>
<dbReference type="AlphaFoldDB" id="A0A3M7RUZ9"/>
<accession>A0A3M7RUZ9</accession>
<evidence type="ECO:0000313" key="2">
    <source>
        <dbReference type="Proteomes" id="UP000276133"/>
    </source>
</evidence>
<proteinExistence type="predicted"/>
<sequence>MSISWCALDSKRALIFNKFLGFELSRVERIFYFLSLSLSGRSFPITGRNLEYRSEPEQNGKKYLLDQTQKGSFNDDGIVYKWHQTNPFRESV</sequence>
<reference evidence="1 2" key="1">
    <citation type="journal article" date="2018" name="Sci. Rep.">
        <title>Genomic signatures of local adaptation to the degree of environmental predictability in rotifers.</title>
        <authorList>
            <person name="Franch-Gras L."/>
            <person name="Hahn C."/>
            <person name="Garcia-Roger E.M."/>
            <person name="Carmona M.J."/>
            <person name="Serra M."/>
            <person name="Gomez A."/>
        </authorList>
    </citation>
    <scope>NUCLEOTIDE SEQUENCE [LARGE SCALE GENOMIC DNA]</scope>
    <source>
        <strain evidence="1">HYR1</strain>
    </source>
</reference>
<organism evidence="1 2">
    <name type="scientific">Brachionus plicatilis</name>
    <name type="common">Marine rotifer</name>
    <name type="synonym">Brachionus muelleri</name>
    <dbReference type="NCBI Taxonomy" id="10195"/>
    <lineage>
        <taxon>Eukaryota</taxon>
        <taxon>Metazoa</taxon>
        <taxon>Spiralia</taxon>
        <taxon>Gnathifera</taxon>
        <taxon>Rotifera</taxon>
        <taxon>Eurotatoria</taxon>
        <taxon>Monogononta</taxon>
        <taxon>Pseudotrocha</taxon>
        <taxon>Ploima</taxon>
        <taxon>Brachionidae</taxon>
        <taxon>Brachionus</taxon>
    </lineage>
</organism>
<keyword evidence="2" id="KW-1185">Reference proteome</keyword>
<gene>
    <name evidence="1" type="ORF">BpHYR1_024986</name>
</gene>
<name>A0A3M7RUZ9_BRAPC</name>